<dbReference type="Gene3D" id="1.10.1740.10">
    <property type="match status" value="1"/>
</dbReference>
<evidence type="ECO:0008006" key="9">
    <source>
        <dbReference type="Google" id="ProtNLM"/>
    </source>
</evidence>
<dbReference type="OrthoDB" id="9794508at2"/>
<proteinExistence type="inferred from homology"/>
<keyword evidence="4" id="KW-0804">Transcription</keyword>
<evidence type="ECO:0000259" key="6">
    <source>
        <dbReference type="Pfam" id="PF08281"/>
    </source>
</evidence>
<accession>A0A0A3IIF4</accession>
<feature type="domain" description="RNA polymerase sigma-70 region 2" evidence="5">
    <location>
        <begin position="9"/>
        <end position="72"/>
    </location>
</feature>
<dbReference type="PANTHER" id="PTHR43133:SF60">
    <property type="entry name" value="RNA POLYMERASE SIGMA FACTOR SIGV"/>
    <property type="match status" value="1"/>
</dbReference>
<dbReference type="Proteomes" id="UP000030437">
    <property type="component" value="Unassembled WGS sequence"/>
</dbReference>
<reference evidence="7 8" key="1">
    <citation type="submission" date="2014-02" db="EMBL/GenBank/DDBJ databases">
        <title>Draft genome sequence of Lysinibacillus odysseyi NBRC 100172.</title>
        <authorList>
            <person name="Zhang F."/>
            <person name="Wang G."/>
            <person name="Zhang L."/>
        </authorList>
    </citation>
    <scope>NUCLEOTIDE SEQUENCE [LARGE SCALE GENOMIC DNA]</scope>
    <source>
        <strain evidence="7 8">NBRC 100172</strain>
    </source>
</reference>
<dbReference type="SUPFAM" id="SSF88659">
    <property type="entry name" value="Sigma3 and sigma4 domains of RNA polymerase sigma factors"/>
    <property type="match status" value="1"/>
</dbReference>
<dbReference type="CDD" id="cd06171">
    <property type="entry name" value="Sigma70_r4"/>
    <property type="match status" value="1"/>
</dbReference>
<dbReference type="InterPro" id="IPR014284">
    <property type="entry name" value="RNA_pol_sigma-70_dom"/>
</dbReference>
<dbReference type="InterPro" id="IPR013249">
    <property type="entry name" value="RNA_pol_sigma70_r4_t2"/>
</dbReference>
<dbReference type="GO" id="GO:0016987">
    <property type="term" value="F:sigma factor activity"/>
    <property type="evidence" value="ECO:0007669"/>
    <property type="project" value="UniProtKB-KW"/>
</dbReference>
<dbReference type="InterPro" id="IPR036388">
    <property type="entry name" value="WH-like_DNA-bd_sf"/>
</dbReference>
<dbReference type="SUPFAM" id="SSF88946">
    <property type="entry name" value="Sigma2 domain of RNA polymerase sigma factors"/>
    <property type="match status" value="1"/>
</dbReference>
<dbReference type="eggNOG" id="COG1595">
    <property type="taxonomic scope" value="Bacteria"/>
</dbReference>
<evidence type="ECO:0000313" key="7">
    <source>
        <dbReference type="EMBL" id="KGR84551.1"/>
    </source>
</evidence>
<name>A0A0A3IIF4_9BACI</name>
<dbReference type="STRING" id="1220589.CD32_13340"/>
<evidence type="ECO:0000313" key="8">
    <source>
        <dbReference type="Proteomes" id="UP000030437"/>
    </source>
</evidence>
<dbReference type="InterPro" id="IPR007627">
    <property type="entry name" value="RNA_pol_sigma70_r2"/>
</dbReference>
<evidence type="ECO:0000256" key="1">
    <source>
        <dbReference type="ARBA" id="ARBA00010641"/>
    </source>
</evidence>
<dbReference type="PANTHER" id="PTHR43133">
    <property type="entry name" value="RNA POLYMERASE ECF-TYPE SIGMA FACTO"/>
    <property type="match status" value="1"/>
</dbReference>
<keyword evidence="8" id="KW-1185">Reference proteome</keyword>
<sequence length="166" mass="19515">MTMYFVEAVEQYTTYLLKMSYLYVKDRQLAEDIVQEVFVKLYQKYGEEVPLENPKGYLVQMTVNRCRDYFRSWHYRKVQIVAFFANTEEADAPPSENTDIAEHVLKLPFKYREVVILHYFDEQGTAQISSILNIPVGTVKTRLQKARRLLKGILLEEGVASYEQQV</sequence>
<gene>
    <name evidence="7" type="ORF">CD32_13340</name>
</gene>
<dbReference type="Pfam" id="PF08281">
    <property type="entry name" value="Sigma70_r4_2"/>
    <property type="match status" value="1"/>
</dbReference>
<organism evidence="7 8">
    <name type="scientific">Lysinibacillus odysseyi 34hs-1 = NBRC 100172</name>
    <dbReference type="NCBI Taxonomy" id="1220589"/>
    <lineage>
        <taxon>Bacteria</taxon>
        <taxon>Bacillati</taxon>
        <taxon>Bacillota</taxon>
        <taxon>Bacilli</taxon>
        <taxon>Bacillales</taxon>
        <taxon>Bacillaceae</taxon>
        <taxon>Lysinibacillus</taxon>
    </lineage>
</organism>
<keyword evidence="3" id="KW-0731">Sigma factor</keyword>
<keyword evidence="2" id="KW-0805">Transcription regulation</keyword>
<evidence type="ECO:0000259" key="5">
    <source>
        <dbReference type="Pfam" id="PF04542"/>
    </source>
</evidence>
<dbReference type="InterPro" id="IPR039425">
    <property type="entry name" value="RNA_pol_sigma-70-like"/>
</dbReference>
<dbReference type="GO" id="GO:0006352">
    <property type="term" value="P:DNA-templated transcription initiation"/>
    <property type="evidence" value="ECO:0007669"/>
    <property type="project" value="InterPro"/>
</dbReference>
<dbReference type="InterPro" id="IPR013325">
    <property type="entry name" value="RNA_pol_sigma_r2"/>
</dbReference>
<dbReference type="GO" id="GO:0003677">
    <property type="term" value="F:DNA binding"/>
    <property type="evidence" value="ECO:0007669"/>
    <property type="project" value="InterPro"/>
</dbReference>
<dbReference type="Gene3D" id="1.10.10.10">
    <property type="entry name" value="Winged helix-like DNA-binding domain superfamily/Winged helix DNA-binding domain"/>
    <property type="match status" value="1"/>
</dbReference>
<evidence type="ECO:0000256" key="3">
    <source>
        <dbReference type="ARBA" id="ARBA00023082"/>
    </source>
</evidence>
<dbReference type="AlphaFoldDB" id="A0A0A3IIF4"/>
<comment type="similarity">
    <text evidence="1">Belongs to the sigma-70 factor family. ECF subfamily.</text>
</comment>
<dbReference type="EMBL" id="JPVP01000056">
    <property type="protein sequence ID" value="KGR84551.1"/>
    <property type="molecule type" value="Genomic_DNA"/>
</dbReference>
<dbReference type="InterPro" id="IPR013324">
    <property type="entry name" value="RNA_pol_sigma_r3/r4-like"/>
</dbReference>
<evidence type="ECO:0000256" key="2">
    <source>
        <dbReference type="ARBA" id="ARBA00023015"/>
    </source>
</evidence>
<evidence type="ECO:0000256" key="4">
    <source>
        <dbReference type="ARBA" id="ARBA00023163"/>
    </source>
</evidence>
<comment type="caution">
    <text evidence="7">The sequence shown here is derived from an EMBL/GenBank/DDBJ whole genome shotgun (WGS) entry which is preliminary data.</text>
</comment>
<protein>
    <recommendedName>
        <fullName evidence="9">RNA polymerase subunit sigma-24</fullName>
    </recommendedName>
</protein>
<dbReference type="Pfam" id="PF04542">
    <property type="entry name" value="Sigma70_r2"/>
    <property type="match status" value="1"/>
</dbReference>
<dbReference type="NCBIfam" id="TIGR02937">
    <property type="entry name" value="sigma70-ECF"/>
    <property type="match status" value="1"/>
</dbReference>
<feature type="domain" description="RNA polymerase sigma factor 70 region 4 type 2" evidence="6">
    <location>
        <begin position="104"/>
        <end position="150"/>
    </location>
</feature>